<sequence>MKMKHVAFLVFFGLISEALLGAGEAVHEAVIDTKGKKLRADANYHIIPAVPFTICGFVSCFTGGGLALGSVDDESCPLDVVVEKANEGLPLRLLPFDTKKGVIRVSTDLNIFFSDADERCPHHSTVWRLDDFDASVGQTYVTTGGVVGTPNQHTILNWFKILKYEDAYKLVYCPSVCPSCHHPCKDLGVFVDENNRMRLALSDFPFKVKFNQSSFH</sequence>
<dbReference type="InterPro" id="IPR011065">
    <property type="entry name" value="Kunitz_inhibitor_STI-like_sf"/>
</dbReference>
<protein>
    <submittedName>
        <fullName evidence="2">Kunitz inhibitor ST1-like</fullName>
    </submittedName>
</protein>
<dbReference type="EMBL" id="CP039349">
    <property type="protein sequence ID" value="QCD92519.1"/>
    <property type="molecule type" value="Genomic_DNA"/>
</dbReference>
<reference evidence="2 3" key="1">
    <citation type="submission" date="2019-04" db="EMBL/GenBank/DDBJ databases">
        <title>An improved genome assembly and genetic linkage map for asparagus bean, Vigna unguiculata ssp. sesquipedialis.</title>
        <authorList>
            <person name="Xia Q."/>
            <person name="Zhang R."/>
            <person name="Dong Y."/>
        </authorList>
    </citation>
    <scope>NUCLEOTIDE SEQUENCE [LARGE SCALE GENOMIC DNA]</scope>
    <source>
        <tissue evidence="2">Leaf</tissue>
    </source>
</reference>
<dbReference type="Pfam" id="PF00197">
    <property type="entry name" value="Kunitz_legume"/>
    <property type="match status" value="1"/>
</dbReference>
<evidence type="ECO:0000313" key="3">
    <source>
        <dbReference type="Proteomes" id="UP000501690"/>
    </source>
</evidence>
<proteinExistence type="predicted"/>
<name>A0A4D6LU10_VIGUN</name>
<dbReference type="InterPro" id="IPR002160">
    <property type="entry name" value="Prot_inh_Kunz-lg"/>
</dbReference>
<gene>
    <name evidence="2" type="ORF">DEO72_LG5g585</name>
</gene>
<dbReference type="PANTHER" id="PTHR33107:SF5">
    <property type="entry name" value="KUNITZ TRYPSIN INHIBITOR 5"/>
    <property type="match status" value="1"/>
</dbReference>
<dbReference type="SUPFAM" id="SSF50386">
    <property type="entry name" value="STI-like"/>
    <property type="match status" value="1"/>
</dbReference>
<dbReference type="SMART" id="SM00452">
    <property type="entry name" value="STI"/>
    <property type="match status" value="1"/>
</dbReference>
<accession>A0A4D6LU10</accession>
<dbReference type="AlphaFoldDB" id="A0A4D6LU10"/>
<dbReference type="CDD" id="cd23375">
    <property type="entry name" value="beta-trefoil_STI_VvMLP-like"/>
    <property type="match status" value="1"/>
</dbReference>
<evidence type="ECO:0000313" key="2">
    <source>
        <dbReference type="EMBL" id="QCD92519.1"/>
    </source>
</evidence>
<keyword evidence="3" id="KW-1185">Reference proteome</keyword>
<dbReference type="GO" id="GO:0004866">
    <property type="term" value="F:endopeptidase inhibitor activity"/>
    <property type="evidence" value="ECO:0007669"/>
    <property type="project" value="InterPro"/>
</dbReference>
<feature type="signal peptide" evidence="1">
    <location>
        <begin position="1"/>
        <end position="25"/>
    </location>
</feature>
<dbReference type="Gene3D" id="2.80.10.50">
    <property type="match status" value="1"/>
</dbReference>
<dbReference type="Proteomes" id="UP000501690">
    <property type="component" value="Linkage Group LG5"/>
</dbReference>
<evidence type="ECO:0000256" key="1">
    <source>
        <dbReference type="SAM" id="SignalP"/>
    </source>
</evidence>
<organism evidence="2 3">
    <name type="scientific">Vigna unguiculata</name>
    <name type="common">Cowpea</name>
    <dbReference type="NCBI Taxonomy" id="3917"/>
    <lineage>
        <taxon>Eukaryota</taxon>
        <taxon>Viridiplantae</taxon>
        <taxon>Streptophyta</taxon>
        <taxon>Embryophyta</taxon>
        <taxon>Tracheophyta</taxon>
        <taxon>Spermatophyta</taxon>
        <taxon>Magnoliopsida</taxon>
        <taxon>eudicotyledons</taxon>
        <taxon>Gunneridae</taxon>
        <taxon>Pentapetalae</taxon>
        <taxon>rosids</taxon>
        <taxon>fabids</taxon>
        <taxon>Fabales</taxon>
        <taxon>Fabaceae</taxon>
        <taxon>Papilionoideae</taxon>
        <taxon>50 kb inversion clade</taxon>
        <taxon>NPAAA clade</taxon>
        <taxon>indigoferoid/millettioid clade</taxon>
        <taxon>Phaseoleae</taxon>
        <taxon>Vigna</taxon>
    </lineage>
</organism>
<keyword evidence="1" id="KW-0732">Signal</keyword>
<feature type="chain" id="PRO_5020024946" evidence="1">
    <location>
        <begin position="26"/>
        <end position="216"/>
    </location>
</feature>
<dbReference type="PANTHER" id="PTHR33107">
    <property type="entry name" value="KUNITZ TRYPSIN INHIBITOR 2"/>
    <property type="match status" value="1"/>
</dbReference>